<accession>A0AAV7EB89</accession>
<dbReference type="EMBL" id="JAINDJ010000005">
    <property type="protein sequence ID" value="KAG9446105.1"/>
    <property type="molecule type" value="Genomic_DNA"/>
</dbReference>
<keyword evidence="2" id="KW-1185">Reference proteome</keyword>
<comment type="caution">
    <text evidence="1">The sequence shown here is derived from an EMBL/GenBank/DDBJ whole genome shotgun (WGS) entry which is preliminary data.</text>
</comment>
<dbReference type="Proteomes" id="UP000825729">
    <property type="component" value="Unassembled WGS sequence"/>
</dbReference>
<protein>
    <submittedName>
        <fullName evidence="1">Uncharacterized protein</fullName>
    </submittedName>
</protein>
<organism evidence="1 2">
    <name type="scientific">Aristolochia fimbriata</name>
    <name type="common">White veined hardy Dutchman's pipe vine</name>
    <dbReference type="NCBI Taxonomy" id="158543"/>
    <lineage>
        <taxon>Eukaryota</taxon>
        <taxon>Viridiplantae</taxon>
        <taxon>Streptophyta</taxon>
        <taxon>Embryophyta</taxon>
        <taxon>Tracheophyta</taxon>
        <taxon>Spermatophyta</taxon>
        <taxon>Magnoliopsida</taxon>
        <taxon>Magnoliidae</taxon>
        <taxon>Piperales</taxon>
        <taxon>Aristolochiaceae</taxon>
        <taxon>Aristolochia</taxon>
    </lineage>
</organism>
<dbReference type="AlphaFoldDB" id="A0AAV7EB89"/>
<name>A0AAV7EB89_ARIFI</name>
<gene>
    <name evidence="1" type="ORF">H6P81_012233</name>
</gene>
<reference evidence="1 2" key="1">
    <citation type="submission" date="2021-07" db="EMBL/GenBank/DDBJ databases">
        <title>The Aristolochia fimbriata genome: insights into angiosperm evolution, floral development and chemical biosynthesis.</title>
        <authorList>
            <person name="Jiao Y."/>
        </authorList>
    </citation>
    <scope>NUCLEOTIDE SEQUENCE [LARGE SCALE GENOMIC DNA]</scope>
    <source>
        <strain evidence="1">IBCAS-2021</strain>
        <tissue evidence="1">Leaf</tissue>
    </source>
</reference>
<proteinExistence type="predicted"/>
<evidence type="ECO:0000313" key="2">
    <source>
        <dbReference type="Proteomes" id="UP000825729"/>
    </source>
</evidence>
<sequence length="173" mass="19160">MAMLASFDAGGCFLVPGGLCNEAHLPAPKGIDFTKKEDRQKPVSNLIEWEDSMERIERVIFSAKKRMTELMFIHGHFVKQLVCKNLDRLKEAGRCFLCVSAQQGNSSNVGLTLEEKKQLGPLHCPFHGQKENEICRKKTAGLLLARRCCGVLPNVAQVIVGLTNCSSEEDESV</sequence>
<evidence type="ECO:0000313" key="1">
    <source>
        <dbReference type="EMBL" id="KAG9446105.1"/>
    </source>
</evidence>